<sequence>MTALRKLRPIALTTAAAVVSALLIASPAHAEDTASVDEASATALSIADQQNATLSGSAPFSEEDGVFVTDSGVAIDGDVLLLGEGYPNIVLPAADSVAGETTADGTVVFADAGPGLDVVVEAAGDGVARVLTVADEDYSDDPEHRYSYEVDLPQGAILEQSDTGTVFVLAPASESTEDAAVDLAEVLPPEDAEGPEPEPVLASDDEIATEEELAGDFDVPAGWEVVGAFQSAWSADATGASLPTHYEVDGNTLTQVVDTTGAQFPVVSDPIPLVVVGLAAIARALLPALLRQGAKALATQTIKAGVKATTKGGYKTFAAFKKDIAGSTPKGNQWHHIVEQSNISKRGWDARWVHNRNNLVSIPKEVHQKCVNSWMAKKNVSKFGIKSGNSTMRQTVHKLSFSKQHEIGFALLKHCGVTF</sequence>
<name>A0ABS4ZFJ9_9MICO</name>
<dbReference type="Proteomes" id="UP001519362">
    <property type="component" value="Unassembled WGS sequence"/>
</dbReference>
<reference evidence="2 3" key="1">
    <citation type="submission" date="2021-03" db="EMBL/GenBank/DDBJ databases">
        <title>Sequencing the genomes of 1000 actinobacteria strains.</title>
        <authorList>
            <person name="Klenk H.-P."/>
        </authorList>
    </citation>
    <scope>NUCLEOTIDE SEQUENCE [LARGE SCALE GENOMIC DNA]</scope>
    <source>
        <strain evidence="2 3">DSM 24221</strain>
    </source>
</reference>
<evidence type="ECO:0000313" key="3">
    <source>
        <dbReference type="Proteomes" id="UP001519362"/>
    </source>
</evidence>
<protein>
    <submittedName>
        <fullName evidence="2">Uncharacterized protein</fullName>
    </submittedName>
</protein>
<dbReference type="EMBL" id="JAGIOL010000001">
    <property type="protein sequence ID" value="MBP2435813.1"/>
    <property type="molecule type" value="Genomic_DNA"/>
</dbReference>
<keyword evidence="1" id="KW-0732">Signal</keyword>
<feature type="chain" id="PRO_5047212248" evidence="1">
    <location>
        <begin position="31"/>
        <end position="419"/>
    </location>
</feature>
<comment type="caution">
    <text evidence="2">The sequence shown here is derived from an EMBL/GenBank/DDBJ whole genome shotgun (WGS) entry which is preliminary data.</text>
</comment>
<dbReference type="RefSeq" id="WP_165131867.1">
    <property type="nucleotide sequence ID" value="NZ_CP049253.1"/>
</dbReference>
<proteinExistence type="predicted"/>
<evidence type="ECO:0000256" key="1">
    <source>
        <dbReference type="SAM" id="SignalP"/>
    </source>
</evidence>
<keyword evidence="3" id="KW-1185">Reference proteome</keyword>
<feature type="signal peptide" evidence="1">
    <location>
        <begin position="1"/>
        <end position="30"/>
    </location>
</feature>
<evidence type="ECO:0000313" key="2">
    <source>
        <dbReference type="EMBL" id="MBP2435813.1"/>
    </source>
</evidence>
<accession>A0ABS4ZFJ9</accession>
<gene>
    <name evidence="2" type="ORF">JOF34_000399</name>
</gene>
<organism evidence="2 3">
    <name type="scientific">Microbacterium amylolyticum</name>
    <dbReference type="NCBI Taxonomy" id="936337"/>
    <lineage>
        <taxon>Bacteria</taxon>
        <taxon>Bacillati</taxon>
        <taxon>Actinomycetota</taxon>
        <taxon>Actinomycetes</taxon>
        <taxon>Micrococcales</taxon>
        <taxon>Microbacteriaceae</taxon>
        <taxon>Microbacterium</taxon>
    </lineage>
</organism>